<proteinExistence type="predicted"/>
<dbReference type="NCBIfam" id="NF041023">
    <property type="entry name" value="PP0621_fam"/>
    <property type="match status" value="1"/>
</dbReference>
<protein>
    <submittedName>
        <fullName evidence="1">Uncharacterized protein</fullName>
    </submittedName>
</protein>
<dbReference type="AlphaFoldDB" id="A0A1A9K703"/>
<sequence>MVRLLFWILLIALIWWLWRKATRPQRPPQTPPDDPAEPMVRCAQCGVHVPRANALQHEQRWYCSQAHLQQDSQRHG</sequence>
<dbReference type="RefSeq" id="WP_043318040.1">
    <property type="nucleotide sequence ID" value="NZ_CP015878.1"/>
</dbReference>
<name>A0A1A9K703_9PSED</name>
<accession>A0A1A9K703</accession>
<organism evidence="1 2">
    <name type="scientific">Pseudomonas citronellolis</name>
    <dbReference type="NCBI Taxonomy" id="53408"/>
    <lineage>
        <taxon>Bacteria</taxon>
        <taxon>Pseudomonadati</taxon>
        <taxon>Pseudomonadota</taxon>
        <taxon>Gammaproteobacteria</taxon>
        <taxon>Pseudomonadales</taxon>
        <taxon>Pseudomonadaceae</taxon>
        <taxon>Pseudomonas</taxon>
    </lineage>
</organism>
<evidence type="ECO:0000313" key="2">
    <source>
        <dbReference type="Proteomes" id="UP000077748"/>
    </source>
</evidence>
<gene>
    <name evidence="1" type="ORF">A9C11_04975</name>
</gene>
<dbReference type="Proteomes" id="UP000077748">
    <property type="component" value="Chromosome"/>
</dbReference>
<reference evidence="1 2" key="1">
    <citation type="submission" date="2016-05" db="EMBL/GenBank/DDBJ databases">
        <title>Genome Sequence of Pseudomonas citronellolis Strain SJTE-3, an Estrogens and Persistent Organic Pollutants degradation strain.</title>
        <authorList>
            <person name="Liang R."/>
        </authorList>
    </citation>
    <scope>NUCLEOTIDE SEQUENCE [LARGE SCALE GENOMIC DNA]</scope>
    <source>
        <strain evidence="1 2">SJTE-3</strain>
    </source>
</reference>
<evidence type="ECO:0000313" key="1">
    <source>
        <dbReference type="EMBL" id="ANI13375.1"/>
    </source>
</evidence>
<dbReference type="InterPro" id="IPR049708">
    <property type="entry name" value="PP0621-like"/>
</dbReference>
<dbReference type="EMBL" id="CP015878">
    <property type="protein sequence ID" value="ANI13375.1"/>
    <property type="molecule type" value="Genomic_DNA"/>
</dbReference>